<dbReference type="Proteomes" id="UP001295684">
    <property type="component" value="Unassembled WGS sequence"/>
</dbReference>
<dbReference type="AlphaFoldDB" id="A0AAD1UT25"/>
<evidence type="ECO:0000313" key="2">
    <source>
        <dbReference type="Proteomes" id="UP001295684"/>
    </source>
</evidence>
<gene>
    <name evidence="1" type="ORF">ECRASSUSDP1_LOCUS12239</name>
</gene>
<proteinExistence type="predicted"/>
<dbReference type="EMBL" id="CAMPGE010012138">
    <property type="protein sequence ID" value="CAI2370920.1"/>
    <property type="molecule type" value="Genomic_DNA"/>
</dbReference>
<reference evidence="1" key="1">
    <citation type="submission" date="2023-07" db="EMBL/GenBank/DDBJ databases">
        <authorList>
            <consortium name="AG Swart"/>
            <person name="Singh M."/>
            <person name="Singh A."/>
            <person name="Seah K."/>
            <person name="Emmerich C."/>
        </authorList>
    </citation>
    <scope>NUCLEOTIDE SEQUENCE</scope>
    <source>
        <strain evidence="1">DP1</strain>
    </source>
</reference>
<accession>A0AAD1UT25</accession>
<organism evidence="1 2">
    <name type="scientific">Euplotes crassus</name>
    <dbReference type="NCBI Taxonomy" id="5936"/>
    <lineage>
        <taxon>Eukaryota</taxon>
        <taxon>Sar</taxon>
        <taxon>Alveolata</taxon>
        <taxon>Ciliophora</taxon>
        <taxon>Intramacronucleata</taxon>
        <taxon>Spirotrichea</taxon>
        <taxon>Hypotrichia</taxon>
        <taxon>Euplotida</taxon>
        <taxon>Euplotidae</taxon>
        <taxon>Moneuplotes</taxon>
    </lineage>
</organism>
<keyword evidence="2" id="KW-1185">Reference proteome</keyword>
<dbReference type="Gene3D" id="3.80.10.10">
    <property type="entry name" value="Ribonuclease Inhibitor"/>
    <property type="match status" value="1"/>
</dbReference>
<evidence type="ECO:0000313" key="1">
    <source>
        <dbReference type="EMBL" id="CAI2370920.1"/>
    </source>
</evidence>
<protein>
    <submittedName>
        <fullName evidence="1">Uncharacterized protein</fullName>
    </submittedName>
</protein>
<name>A0AAD1UT25_EUPCR</name>
<sequence>MEETQTQRITEVRNQEKLIHSISKELDSTCWTDFYFAVYSTESNQPTSYSLYGDDSEEEESNICWDKYKNGKVAQKCRYLKLFDIEHFNMNNIEKLIKLFHTFLNSSFPDSVHNLNVSCRDFKKLNKFDFFKSVIKLSSKICNSACFYQFSFGESQFKRLIAAYRHVYNLTFRKCNLSIPNPLDLSTALKDTKIERLNFYMSGSFICSNWKASPNDFKHLVHGLGTSEDLAQTLREIDFRNCGLERGQVKELLTQNGLGGKTFLV</sequence>
<dbReference type="InterPro" id="IPR032675">
    <property type="entry name" value="LRR_dom_sf"/>
</dbReference>
<comment type="caution">
    <text evidence="1">The sequence shown here is derived from an EMBL/GenBank/DDBJ whole genome shotgun (WGS) entry which is preliminary data.</text>
</comment>